<organism evidence="3 4">
    <name type="scientific">Comamonas flocculans</name>
    <dbReference type="NCBI Taxonomy" id="2597701"/>
    <lineage>
        <taxon>Bacteria</taxon>
        <taxon>Pseudomonadati</taxon>
        <taxon>Pseudomonadota</taxon>
        <taxon>Betaproteobacteria</taxon>
        <taxon>Burkholderiales</taxon>
        <taxon>Comamonadaceae</taxon>
        <taxon>Comamonas</taxon>
    </lineage>
</organism>
<reference evidence="3 4" key="1">
    <citation type="submission" date="2019-07" db="EMBL/GenBank/DDBJ databases">
        <title>Complete genome sequence of Comamonas sp. NLF 7-7 isolated from livestock.</title>
        <authorList>
            <person name="Kim D.H."/>
            <person name="Kim J.G."/>
        </authorList>
    </citation>
    <scope>NUCLEOTIDE SEQUENCE [LARGE SCALE GENOMIC DNA]</scope>
    <source>
        <strain evidence="3 4">NLF 7-7</strain>
    </source>
</reference>
<keyword evidence="4" id="KW-1185">Reference proteome</keyword>
<evidence type="ECO:0000313" key="4">
    <source>
        <dbReference type="Proteomes" id="UP000321199"/>
    </source>
</evidence>
<feature type="signal peptide" evidence="1">
    <location>
        <begin position="1"/>
        <end position="24"/>
    </location>
</feature>
<sequence>MQMHTPLRRLAAAGAALQMSLALAQGGAPAPAPPASPWAVSADGALVVDTRSHLAWERCVVGMRWDGRGCRGRAQLLTFSEAKALATERWKAEGVRWRLPRVPELRRLVQRGGAQQGVDPNLFPDAPGGLHWSGTSSVNARVVNPYAYDNVMRGGQGGDTLRVRSAWAVDMDSAQGHGDVPHASALVVRLVRPAPRER</sequence>
<dbReference type="OrthoDB" id="8555302at2"/>
<proteinExistence type="predicted"/>
<dbReference type="InterPro" id="IPR011460">
    <property type="entry name" value="Lcl_C"/>
</dbReference>
<gene>
    <name evidence="3" type="ORF">FOZ74_02550</name>
</gene>
<name>A0A5B8RUU8_9BURK</name>
<dbReference type="AlphaFoldDB" id="A0A5B8RUU8"/>
<evidence type="ECO:0000259" key="2">
    <source>
        <dbReference type="Pfam" id="PF07603"/>
    </source>
</evidence>
<dbReference type="KEGG" id="cof:FOZ74_02550"/>
<evidence type="ECO:0000313" key="3">
    <source>
        <dbReference type="EMBL" id="QEA12005.1"/>
    </source>
</evidence>
<dbReference type="EMBL" id="CP042344">
    <property type="protein sequence ID" value="QEA12005.1"/>
    <property type="molecule type" value="Genomic_DNA"/>
</dbReference>
<feature type="domain" description="Lcl C-terminal" evidence="2">
    <location>
        <begin position="46"/>
        <end position="192"/>
    </location>
</feature>
<keyword evidence="1" id="KW-0732">Signal</keyword>
<evidence type="ECO:0000256" key="1">
    <source>
        <dbReference type="SAM" id="SignalP"/>
    </source>
</evidence>
<protein>
    <submittedName>
        <fullName evidence="3">DUF1566 domain-containing protein</fullName>
    </submittedName>
</protein>
<dbReference type="RefSeq" id="WP_146911599.1">
    <property type="nucleotide sequence ID" value="NZ_CP042344.1"/>
</dbReference>
<dbReference type="Pfam" id="PF07603">
    <property type="entry name" value="Lcl_C"/>
    <property type="match status" value="1"/>
</dbReference>
<dbReference type="Proteomes" id="UP000321199">
    <property type="component" value="Chromosome"/>
</dbReference>
<accession>A0A5B8RUU8</accession>
<feature type="chain" id="PRO_5022791627" evidence="1">
    <location>
        <begin position="25"/>
        <end position="198"/>
    </location>
</feature>